<gene>
    <name evidence="2" type="primary">NPEPPS_2</name>
    <name evidence="2" type="ORF">E2C01_075674</name>
</gene>
<comment type="caution">
    <text evidence="2">The sequence shown here is derived from an EMBL/GenBank/DDBJ whole genome shotgun (WGS) entry which is preliminary data.</text>
</comment>
<dbReference type="Proteomes" id="UP000324222">
    <property type="component" value="Unassembled WGS sequence"/>
</dbReference>
<dbReference type="GO" id="GO:0005737">
    <property type="term" value="C:cytoplasm"/>
    <property type="evidence" value="ECO:0007669"/>
    <property type="project" value="TreeGrafter"/>
</dbReference>
<dbReference type="GO" id="GO:0005615">
    <property type="term" value="C:extracellular space"/>
    <property type="evidence" value="ECO:0007669"/>
    <property type="project" value="TreeGrafter"/>
</dbReference>
<keyword evidence="2" id="KW-0378">Hydrolase</keyword>
<name>A0A5B7IKW8_PORTR</name>
<evidence type="ECO:0000259" key="1">
    <source>
        <dbReference type="Pfam" id="PF17900"/>
    </source>
</evidence>
<dbReference type="EMBL" id="VSRR010055842">
    <property type="protein sequence ID" value="MPC81074.1"/>
    <property type="molecule type" value="Genomic_DNA"/>
</dbReference>
<keyword evidence="2" id="KW-0031">Aminopeptidase</keyword>
<dbReference type="InterPro" id="IPR045357">
    <property type="entry name" value="Aminopeptidase_N-like_N"/>
</dbReference>
<dbReference type="GO" id="GO:0008270">
    <property type="term" value="F:zinc ion binding"/>
    <property type="evidence" value="ECO:0007669"/>
    <property type="project" value="TreeGrafter"/>
</dbReference>
<dbReference type="InterPro" id="IPR050344">
    <property type="entry name" value="Peptidase_M1_aminopeptidases"/>
</dbReference>
<proteinExistence type="predicted"/>
<dbReference type="GO" id="GO:0070006">
    <property type="term" value="F:metalloaminopeptidase activity"/>
    <property type="evidence" value="ECO:0007669"/>
    <property type="project" value="TreeGrafter"/>
</dbReference>
<dbReference type="GO" id="GO:0042277">
    <property type="term" value="F:peptide binding"/>
    <property type="evidence" value="ECO:0007669"/>
    <property type="project" value="TreeGrafter"/>
</dbReference>
<evidence type="ECO:0000313" key="3">
    <source>
        <dbReference type="Proteomes" id="UP000324222"/>
    </source>
</evidence>
<dbReference type="InterPro" id="IPR042097">
    <property type="entry name" value="Aminopeptidase_N-like_N_sf"/>
</dbReference>
<reference evidence="2 3" key="1">
    <citation type="submission" date="2019-05" db="EMBL/GenBank/DDBJ databases">
        <title>Another draft genome of Portunus trituberculatus and its Hox gene families provides insights of decapod evolution.</title>
        <authorList>
            <person name="Jeong J.-H."/>
            <person name="Song I."/>
            <person name="Kim S."/>
            <person name="Choi T."/>
            <person name="Kim D."/>
            <person name="Ryu S."/>
            <person name="Kim W."/>
        </authorList>
    </citation>
    <scope>NUCLEOTIDE SEQUENCE [LARGE SCALE GENOMIC DNA]</scope>
    <source>
        <tissue evidence="2">Muscle</tissue>
    </source>
</reference>
<evidence type="ECO:0000313" key="2">
    <source>
        <dbReference type="EMBL" id="MPC81074.1"/>
    </source>
</evidence>
<accession>A0A5B7IKW8</accession>
<protein>
    <submittedName>
        <fullName evidence="2">Puromycin-sensitive aminopeptidase</fullName>
    </submittedName>
</protein>
<organism evidence="2 3">
    <name type="scientific">Portunus trituberculatus</name>
    <name type="common">Swimming crab</name>
    <name type="synonym">Neptunus trituberculatus</name>
    <dbReference type="NCBI Taxonomy" id="210409"/>
    <lineage>
        <taxon>Eukaryota</taxon>
        <taxon>Metazoa</taxon>
        <taxon>Ecdysozoa</taxon>
        <taxon>Arthropoda</taxon>
        <taxon>Crustacea</taxon>
        <taxon>Multicrustacea</taxon>
        <taxon>Malacostraca</taxon>
        <taxon>Eumalacostraca</taxon>
        <taxon>Eucarida</taxon>
        <taxon>Decapoda</taxon>
        <taxon>Pleocyemata</taxon>
        <taxon>Brachyura</taxon>
        <taxon>Eubrachyura</taxon>
        <taxon>Portunoidea</taxon>
        <taxon>Portunidae</taxon>
        <taxon>Portuninae</taxon>
        <taxon>Portunus</taxon>
    </lineage>
</organism>
<dbReference type="Gene3D" id="2.60.40.1730">
    <property type="entry name" value="tricorn interacting facor f3 domain"/>
    <property type="match status" value="1"/>
</dbReference>
<dbReference type="AlphaFoldDB" id="A0A5B7IKW8"/>
<dbReference type="PRINTS" id="PR00756">
    <property type="entry name" value="ALADIPTASE"/>
</dbReference>
<dbReference type="PANTHER" id="PTHR11533">
    <property type="entry name" value="PROTEASE M1 ZINC METALLOPROTEASE"/>
    <property type="match status" value="1"/>
</dbReference>
<dbReference type="GO" id="GO:0006508">
    <property type="term" value="P:proteolysis"/>
    <property type="evidence" value="ECO:0007669"/>
    <property type="project" value="InterPro"/>
</dbReference>
<sequence length="157" mass="17983">MAQFHSYPHRVSGEERYSAVTQFEATDARRCFPCWDEPALKATFSMTLIVPHDRVPLSNMPEISRKPHESDPNLQVVKFGTSPLMSTYLVAVVVGEYDFVEDTSTDGIKVSHSVRLLHREDNTHTHPDIVCLAETKLNEGIKINLDNRYNVWRRDRG</sequence>
<feature type="domain" description="Aminopeptidase N-like N-terminal" evidence="1">
    <location>
        <begin position="6"/>
        <end position="89"/>
    </location>
</feature>
<keyword evidence="3" id="KW-1185">Reference proteome</keyword>
<dbReference type="GO" id="GO:0043171">
    <property type="term" value="P:peptide catabolic process"/>
    <property type="evidence" value="ECO:0007669"/>
    <property type="project" value="TreeGrafter"/>
</dbReference>
<dbReference type="Pfam" id="PF17900">
    <property type="entry name" value="Peptidase_M1_N"/>
    <property type="match status" value="1"/>
</dbReference>
<dbReference type="GO" id="GO:0016020">
    <property type="term" value="C:membrane"/>
    <property type="evidence" value="ECO:0007669"/>
    <property type="project" value="TreeGrafter"/>
</dbReference>
<keyword evidence="2" id="KW-0645">Protease</keyword>
<dbReference type="InterPro" id="IPR001930">
    <property type="entry name" value="Peptidase_M1"/>
</dbReference>
<dbReference type="PANTHER" id="PTHR11533:SF174">
    <property type="entry name" value="PUROMYCIN-SENSITIVE AMINOPEPTIDASE-RELATED"/>
    <property type="match status" value="1"/>
</dbReference>
<dbReference type="OrthoDB" id="275509at2759"/>
<dbReference type="SUPFAM" id="SSF63737">
    <property type="entry name" value="Leukotriene A4 hydrolase N-terminal domain"/>
    <property type="match status" value="1"/>
</dbReference>